<protein>
    <recommendedName>
        <fullName evidence="5">Cell wall hydrolase</fullName>
    </recommendedName>
</protein>
<feature type="compositionally biased region" description="Basic and acidic residues" evidence="1">
    <location>
        <begin position="61"/>
        <end position="74"/>
    </location>
</feature>
<feature type="signal peptide" evidence="2">
    <location>
        <begin position="1"/>
        <end position="25"/>
    </location>
</feature>
<evidence type="ECO:0008006" key="5">
    <source>
        <dbReference type="Google" id="ProtNLM"/>
    </source>
</evidence>
<organism evidence="3 4">
    <name type="scientific">Brevundimonas subvibrioides</name>
    <dbReference type="NCBI Taxonomy" id="74313"/>
    <lineage>
        <taxon>Bacteria</taxon>
        <taxon>Pseudomonadati</taxon>
        <taxon>Pseudomonadota</taxon>
        <taxon>Alphaproteobacteria</taxon>
        <taxon>Caulobacterales</taxon>
        <taxon>Caulobacteraceae</taxon>
        <taxon>Brevundimonas</taxon>
    </lineage>
</organism>
<dbReference type="EMBL" id="NCEQ01000014">
    <property type="protein sequence ID" value="OYX55394.1"/>
    <property type="molecule type" value="Genomic_DNA"/>
</dbReference>
<proteinExistence type="predicted"/>
<gene>
    <name evidence="3" type="ORF">B7Y86_13800</name>
</gene>
<evidence type="ECO:0000313" key="3">
    <source>
        <dbReference type="EMBL" id="OYX55394.1"/>
    </source>
</evidence>
<accession>A0A258HFJ7</accession>
<evidence type="ECO:0000256" key="1">
    <source>
        <dbReference type="SAM" id="MobiDB-lite"/>
    </source>
</evidence>
<reference evidence="3 4" key="1">
    <citation type="submission" date="2017-03" db="EMBL/GenBank/DDBJ databases">
        <title>Lifting the veil on microbial sulfur biogeochemistry in mining wastewaters.</title>
        <authorList>
            <person name="Kantor R.S."/>
            <person name="Colenbrander Nelson T."/>
            <person name="Marshall S."/>
            <person name="Bennett D."/>
            <person name="Apte S."/>
            <person name="Camacho D."/>
            <person name="Thomas B.C."/>
            <person name="Warren L.A."/>
            <person name="Banfield J.F."/>
        </authorList>
    </citation>
    <scope>NUCLEOTIDE SEQUENCE [LARGE SCALE GENOMIC DNA]</scope>
    <source>
        <strain evidence="3">32-68-21</strain>
    </source>
</reference>
<dbReference type="AlphaFoldDB" id="A0A258HFJ7"/>
<evidence type="ECO:0000256" key="2">
    <source>
        <dbReference type="SAM" id="SignalP"/>
    </source>
</evidence>
<feature type="region of interest" description="Disordered" evidence="1">
    <location>
        <begin position="51"/>
        <end position="74"/>
    </location>
</feature>
<comment type="caution">
    <text evidence="3">The sequence shown here is derived from an EMBL/GenBank/DDBJ whole genome shotgun (WGS) entry which is preliminary data.</text>
</comment>
<dbReference type="Proteomes" id="UP000216147">
    <property type="component" value="Unassembled WGS sequence"/>
</dbReference>
<name>A0A258HFJ7_9CAUL</name>
<sequence length="166" mass="18454">MMIRTRTRAAWATAAALAFALAAGAAQSQKPSAQTRPADQADQLLSQAVPTQVPPAVNDGEAYHRADDSEQTPEELRVTRALNDEIASRNQLAENQERADRAEFDARRAEYEETVTAATRAQLAYEEDVRRSEAAQRQWEADRARWEADVRACQAGDRMRCAPPRS</sequence>
<feature type="chain" id="PRO_5012491647" description="Cell wall hydrolase" evidence="2">
    <location>
        <begin position="26"/>
        <end position="166"/>
    </location>
</feature>
<keyword evidence="2" id="KW-0732">Signal</keyword>
<evidence type="ECO:0000313" key="4">
    <source>
        <dbReference type="Proteomes" id="UP000216147"/>
    </source>
</evidence>